<feature type="region of interest" description="Disordered" evidence="1">
    <location>
        <begin position="435"/>
        <end position="500"/>
    </location>
</feature>
<dbReference type="RefSeq" id="WP_231441351.1">
    <property type="nucleotide sequence ID" value="NZ_JAJOMB010000005.1"/>
</dbReference>
<dbReference type="InterPro" id="IPR003870">
    <property type="entry name" value="DUF222"/>
</dbReference>
<evidence type="ECO:0000259" key="2">
    <source>
        <dbReference type="SMART" id="SM00507"/>
    </source>
</evidence>
<feature type="compositionally biased region" description="Basic and acidic residues" evidence="1">
    <location>
        <begin position="464"/>
        <end position="483"/>
    </location>
</feature>
<protein>
    <submittedName>
        <fullName evidence="3">HNH endonuclease</fullName>
    </submittedName>
</protein>
<evidence type="ECO:0000256" key="1">
    <source>
        <dbReference type="SAM" id="MobiDB-lite"/>
    </source>
</evidence>
<keyword evidence="3" id="KW-0255">Endonuclease</keyword>
<keyword evidence="3" id="KW-0540">Nuclease</keyword>
<keyword evidence="4" id="KW-1185">Reference proteome</keyword>
<sequence>MRDDGGLASWPEVEFSEWSDTELCTALEALNFDCAPEKVLLGAAVAASQLLNRLTAIQAKTLERAAEIAGVELTFPGHYPVGAAVEGIDSVAAEIGLALALHKREAVSLVGDAVAVVQDLPLLWQLARQGRLQWRIAVVTHERMIHVMQPGTAKWRTVEAALADKLPGKTWDSARRITQREIHAVDPRATEKRYLVEQKDCYVRAFPLPDGMGGLNVKMRADDIRQITAALDALADAQRDRARRAGTPDPRSHQQRRADILRRLVLNADPATLPMQQGRRPHVHLTIGLETALHLDDHLTELHAHGLVPASLGRDLLRQAAKITLVLREGRQPLTHGPGDQANCTETSTRYKPRQTVLDQVLGRFPQCVHPGCTLDAARCDVDHAIPFAKGGKSCPCNLIPLCRTHHRLKTNGGWSLRLTRSDEPYPVGSIEFRSRLGQRHIEPPPDSAGLTDQKGSAEDEADAVTRARLRDEAWDKELRRVDPPPQSAPAEAPWGEPPF</sequence>
<comment type="caution">
    <text evidence="3">The sequence shown here is derived from an EMBL/GenBank/DDBJ whole genome shotgun (WGS) entry which is preliminary data.</text>
</comment>
<keyword evidence="3" id="KW-0378">Hydrolase</keyword>
<dbReference type="Proteomes" id="UP001138997">
    <property type="component" value="Unassembled WGS sequence"/>
</dbReference>
<dbReference type="AlphaFoldDB" id="A0A9X1NCW8"/>
<gene>
    <name evidence="3" type="ORF">LR394_12885</name>
</gene>
<dbReference type="Gene3D" id="1.10.30.50">
    <property type="match status" value="1"/>
</dbReference>
<dbReference type="GO" id="GO:0004519">
    <property type="term" value="F:endonuclease activity"/>
    <property type="evidence" value="ECO:0007669"/>
    <property type="project" value="UniProtKB-KW"/>
</dbReference>
<evidence type="ECO:0000313" key="4">
    <source>
        <dbReference type="Proteomes" id="UP001138997"/>
    </source>
</evidence>
<dbReference type="InterPro" id="IPR003615">
    <property type="entry name" value="HNH_nuc"/>
</dbReference>
<dbReference type="SMART" id="SM00507">
    <property type="entry name" value="HNHc"/>
    <property type="match status" value="1"/>
</dbReference>
<name>A0A9X1NCW8_9ACTN</name>
<dbReference type="CDD" id="cd00085">
    <property type="entry name" value="HNHc"/>
    <property type="match status" value="1"/>
</dbReference>
<feature type="domain" description="HNH nuclease" evidence="2">
    <location>
        <begin position="352"/>
        <end position="408"/>
    </location>
</feature>
<dbReference type="EMBL" id="JAJOMB010000005">
    <property type="protein sequence ID" value="MCD5311798.1"/>
    <property type="molecule type" value="Genomic_DNA"/>
</dbReference>
<dbReference type="Pfam" id="PF02720">
    <property type="entry name" value="DUF222"/>
    <property type="match status" value="1"/>
</dbReference>
<accession>A0A9X1NCW8</accession>
<proteinExistence type="predicted"/>
<reference evidence="3" key="1">
    <citation type="submission" date="2021-11" db="EMBL/GenBank/DDBJ databases">
        <title>Streptomyces corallinus and Kineosporia corallina sp. nov., two new coral-derived marine actinobacteria.</title>
        <authorList>
            <person name="Buangrab K."/>
            <person name="Sutthacheep M."/>
            <person name="Yeemin T."/>
            <person name="Harunari E."/>
            <person name="Igarashi Y."/>
            <person name="Sripreechasak P."/>
            <person name="Kanchanasin P."/>
            <person name="Tanasupawat S."/>
            <person name="Phongsopitanun W."/>
        </authorList>
    </citation>
    <scope>NUCLEOTIDE SEQUENCE</scope>
    <source>
        <strain evidence="3">JCM 31032</strain>
    </source>
</reference>
<organism evidence="3 4">
    <name type="scientific">Kineosporia babensis</name>
    <dbReference type="NCBI Taxonomy" id="499548"/>
    <lineage>
        <taxon>Bacteria</taxon>
        <taxon>Bacillati</taxon>
        <taxon>Actinomycetota</taxon>
        <taxon>Actinomycetes</taxon>
        <taxon>Kineosporiales</taxon>
        <taxon>Kineosporiaceae</taxon>
        <taxon>Kineosporia</taxon>
    </lineage>
</organism>
<evidence type="ECO:0000313" key="3">
    <source>
        <dbReference type="EMBL" id="MCD5311798.1"/>
    </source>
</evidence>